<dbReference type="SMART" id="SM00382">
    <property type="entry name" value="AAA"/>
    <property type="match status" value="1"/>
</dbReference>
<dbReference type="RefSeq" id="WP_187302361.1">
    <property type="nucleotide sequence ID" value="NZ_JACRYT010000003.1"/>
</dbReference>
<dbReference type="PANTHER" id="PTHR42711:SF5">
    <property type="entry name" value="ABC TRANSPORTER ATP-BINDING PROTEIN NATA"/>
    <property type="match status" value="1"/>
</dbReference>
<sequence length="298" mass="33668">METISVRSLTKDYGGGKGIFDIFLSIRQGEVYGFLGPNGAGKSTTIRHLMGFCRPDSGRAEILGIECFRGQKAIQPHVGYLPGEIALPDDMTGTRYLKLIGKMRKMKEFGYAQELARRFSINPDLLIKRMSKGMKQKVAIISAFMHDPDILLLDEPTSGLDPLMQNRFVELVEEEKNKGKTIFLSSHIFEEVEKTCDRVGILRGGKLIRDITIDELRSSQMTTYQIGFSGISDLRKFQTQYPDAHCAKNALQLTISIPDSQINPLISALSQCSLRFLREEKHTLEEYFMQFYGGEEHV</sequence>
<proteinExistence type="inferred from homology"/>
<dbReference type="AlphaFoldDB" id="A0A923NL80"/>
<evidence type="ECO:0000256" key="1">
    <source>
        <dbReference type="ARBA" id="ARBA00005417"/>
    </source>
</evidence>
<dbReference type="InterPro" id="IPR050763">
    <property type="entry name" value="ABC_transporter_ATP-binding"/>
</dbReference>
<dbReference type="InterPro" id="IPR017871">
    <property type="entry name" value="ABC_transporter-like_CS"/>
</dbReference>
<dbReference type="Gene3D" id="3.40.50.300">
    <property type="entry name" value="P-loop containing nucleotide triphosphate hydrolases"/>
    <property type="match status" value="1"/>
</dbReference>
<evidence type="ECO:0000256" key="4">
    <source>
        <dbReference type="ARBA" id="ARBA00022840"/>
    </source>
</evidence>
<dbReference type="EMBL" id="JACRYT010000003">
    <property type="protein sequence ID" value="MBC6679262.1"/>
    <property type="molecule type" value="Genomic_DNA"/>
</dbReference>
<dbReference type="GO" id="GO:0016887">
    <property type="term" value="F:ATP hydrolysis activity"/>
    <property type="evidence" value="ECO:0007669"/>
    <property type="project" value="InterPro"/>
</dbReference>
<keyword evidence="3" id="KW-0547">Nucleotide-binding</keyword>
<evidence type="ECO:0000313" key="6">
    <source>
        <dbReference type="EMBL" id="MBC6679262.1"/>
    </source>
</evidence>
<dbReference type="InterPro" id="IPR003593">
    <property type="entry name" value="AAA+_ATPase"/>
</dbReference>
<evidence type="ECO:0000313" key="7">
    <source>
        <dbReference type="Proteomes" id="UP000602647"/>
    </source>
</evidence>
<keyword evidence="7" id="KW-1185">Reference proteome</keyword>
<reference evidence="6" key="1">
    <citation type="submission" date="2020-08" db="EMBL/GenBank/DDBJ databases">
        <title>Genome public.</title>
        <authorList>
            <person name="Liu C."/>
            <person name="Sun Q."/>
        </authorList>
    </citation>
    <scope>NUCLEOTIDE SEQUENCE</scope>
    <source>
        <strain evidence="6">BX12</strain>
    </source>
</reference>
<dbReference type="GO" id="GO:0005524">
    <property type="term" value="F:ATP binding"/>
    <property type="evidence" value="ECO:0007669"/>
    <property type="project" value="UniProtKB-KW"/>
</dbReference>
<dbReference type="SUPFAM" id="SSF52540">
    <property type="entry name" value="P-loop containing nucleoside triphosphate hydrolases"/>
    <property type="match status" value="1"/>
</dbReference>
<name>A0A923NL80_9FIRM</name>
<dbReference type="PANTHER" id="PTHR42711">
    <property type="entry name" value="ABC TRANSPORTER ATP-BINDING PROTEIN"/>
    <property type="match status" value="1"/>
</dbReference>
<dbReference type="Proteomes" id="UP000602647">
    <property type="component" value="Unassembled WGS sequence"/>
</dbReference>
<feature type="domain" description="ABC transporter" evidence="5">
    <location>
        <begin position="4"/>
        <end position="229"/>
    </location>
</feature>
<evidence type="ECO:0000256" key="3">
    <source>
        <dbReference type="ARBA" id="ARBA00022741"/>
    </source>
</evidence>
<keyword evidence="2" id="KW-0813">Transport</keyword>
<dbReference type="CDD" id="cd03230">
    <property type="entry name" value="ABC_DR_subfamily_A"/>
    <property type="match status" value="1"/>
</dbReference>
<comment type="caution">
    <text evidence="6">The sequence shown here is derived from an EMBL/GenBank/DDBJ whole genome shotgun (WGS) entry which is preliminary data.</text>
</comment>
<keyword evidence="4 6" id="KW-0067">ATP-binding</keyword>
<gene>
    <name evidence="6" type="ORF">H9L42_05400</name>
</gene>
<protein>
    <submittedName>
        <fullName evidence="6">ABC transporter ATP-binding protein</fullName>
    </submittedName>
</protein>
<dbReference type="InterPro" id="IPR003439">
    <property type="entry name" value="ABC_transporter-like_ATP-bd"/>
</dbReference>
<evidence type="ECO:0000256" key="2">
    <source>
        <dbReference type="ARBA" id="ARBA00022448"/>
    </source>
</evidence>
<organism evidence="6 7">
    <name type="scientific">Zhenpiania hominis</name>
    <dbReference type="NCBI Taxonomy" id="2763644"/>
    <lineage>
        <taxon>Bacteria</taxon>
        <taxon>Bacillati</taxon>
        <taxon>Bacillota</taxon>
        <taxon>Clostridia</taxon>
        <taxon>Peptostreptococcales</taxon>
        <taxon>Anaerovoracaceae</taxon>
        <taxon>Zhenpiania</taxon>
    </lineage>
</organism>
<dbReference type="PROSITE" id="PS00211">
    <property type="entry name" value="ABC_TRANSPORTER_1"/>
    <property type="match status" value="1"/>
</dbReference>
<evidence type="ECO:0000259" key="5">
    <source>
        <dbReference type="PROSITE" id="PS50893"/>
    </source>
</evidence>
<comment type="similarity">
    <text evidence="1">Belongs to the ABC transporter superfamily.</text>
</comment>
<accession>A0A923NL80</accession>
<dbReference type="PROSITE" id="PS50893">
    <property type="entry name" value="ABC_TRANSPORTER_2"/>
    <property type="match status" value="1"/>
</dbReference>
<dbReference type="InterPro" id="IPR027417">
    <property type="entry name" value="P-loop_NTPase"/>
</dbReference>
<dbReference type="Pfam" id="PF00005">
    <property type="entry name" value="ABC_tran"/>
    <property type="match status" value="1"/>
</dbReference>